<keyword evidence="9" id="KW-1185">Reference proteome</keyword>
<evidence type="ECO:0000256" key="6">
    <source>
        <dbReference type="ARBA" id="ARBA00023186"/>
    </source>
</evidence>
<dbReference type="OrthoDB" id="75833at2759"/>
<dbReference type="Proteomes" id="UP000694844">
    <property type="component" value="Chromosome 9"/>
</dbReference>
<dbReference type="AlphaFoldDB" id="A0A8B8BZ34"/>
<evidence type="ECO:0000256" key="1">
    <source>
        <dbReference type="ARBA" id="ARBA00004240"/>
    </source>
</evidence>
<gene>
    <name evidence="10" type="primary">LOC111114582</name>
</gene>
<dbReference type="Gene3D" id="6.10.250.640">
    <property type="match status" value="1"/>
</dbReference>
<evidence type="ECO:0000256" key="4">
    <source>
        <dbReference type="ARBA" id="ARBA00022729"/>
    </source>
</evidence>
<dbReference type="GO" id="GO:0006457">
    <property type="term" value="P:protein folding"/>
    <property type="evidence" value="ECO:0007669"/>
    <property type="project" value="InterPro"/>
</dbReference>
<dbReference type="InterPro" id="IPR019330">
    <property type="entry name" value="MESD"/>
</dbReference>
<protein>
    <submittedName>
        <fullName evidence="10">LDLR chaperone boca-like</fullName>
    </submittedName>
</protein>
<dbReference type="GO" id="GO:0005783">
    <property type="term" value="C:endoplasmic reticulum"/>
    <property type="evidence" value="ECO:0007669"/>
    <property type="project" value="UniProtKB-SubCell"/>
</dbReference>
<proteinExistence type="inferred from homology"/>
<comment type="subcellular location">
    <subcellularLocation>
        <location evidence="1">Endoplasmic reticulum</location>
    </subcellularLocation>
</comment>
<evidence type="ECO:0000313" key="10">
    <source>
        <dbReference type="RefSeq" id="XP_022308653.1"/>
    </source>
</evidence>
<keyword evidence="6" id="KW-0143">Chaperone</keyword>
<feature type="signal peptide" evidence="8">
    <location>
        <begin position="1"/>
        <end position="20"/>
    </location>
</feature>
<dbReference type="KEGG" id="cvn:111114582"/>
<feature type="region of interest" description="Disordered" evidence="7">
    <location>
        <begin position="52"/>
        <end position="73"/>
    </location>
</feature>
<evidence type="ECO:0000256" key="7">
    <source>
        <dbReference type="SAM" id="MobiDB-lite"/>
    </source>
</evidence>
<keyword evidence="4 8" id="KW-0732">Signal</keyword>
<feature type="compositionally biased region" description="Acidic residues" evidence="7">
    <location>
        <begin position="53"/>
        <end position="67"/>
    </location>
</feature>
<evidence type="ECO:0000313" key="9">
    <source>
        <dbReference type="Proteomes" id="UP000694844"/>
    </source>
</evidence>
<dbReference type="PANTHER" id="PTHR17600:SF2">
    <property type="entry name" value="LRP CHAPERONE MESD"/>
    <property type="match status" value="1"/>
</dbReference>
<comment type="similarity">
    <text evidence="2">Belongs to the MESD family.</text>
</comment>
<evidence type="ECO:0000256" key="8">
    <source>
        <dbReference type="SAM" id="SignalP"/>
    </source>
</evidence>
<feature type="region of interest" description="Disordered" evidence="7">
    <location>
        <begin position="175"/>
        <end position="212"/>
    </location>
</feature>
<evidence type="ECO:0000256" key="5">
    <source>
        <dbReference type="ARBA" id="ARBA00022824"/>
    </source>
</evidence>
<evidence type="ECO:0000256" key="2">
    <source>
        <dbReference type="ARBA" id="ARBA00011068"/>
    </source>
</evidence>
<dbReference type="GeneID" id="111114582"/>
<accession>A0A8B8BZ34</accession>
<keyword evidence="5" id="KW-0256">Endoplasmic reticulum</keyword>
<evidence type="ECO:0000256" key="3">
    <source>
        <dbReference type="ARBA" id="ARBA00022687"/>
    </source>
</evidence>
<organism evidence="9 10">
    <name type="scientific">Crassostrea virginica</name>
    <name type="common">Eastern oyster</name>
    <dbReference type="NCBI Taxonomy" id="6565"/>
    <lineage>
        <taxon>Eukaryota</taxon>
        <taxon>Metazoa</taxon>
        <taxon>Spiralia</taxon>
        <taxon>Lophotrochozoa</taxon>
        <taxon>Mollusca</taxon>
        <taxon>Bivalvia</taxon>
        <taxon>Autobranchia</taxon>
        <taxon>Pteriomorphia</taxon>
        <taxon>Ostreida</taxon>
        <taxon>Ostreoidea</taxon>
        <taxon>Ostreidae</taxon>
        <taxon>Crassostrea</taxon>
    </lineage>
</organism>
<keyword evidence="3" id="KW-0879">Wnt signaling pathway</keyword>
<dbReference type="FunFam" id="3.30.70.260:FF:000031">
    <property type="entry name" value="LDLR chaperone MESD"/>
    <property type="match status" value="1"/>
</dbReference>
<feature type="compositionally biased region" description="Basic and acidic residues" evidence="7">
    <location>
        <begin position="183"/>
        <end position="198"/>
    </location>
</feature>
<dbReference type="Gene3D" id="3.30.70.260">
    <property type="match status" value="1"/>
</dbReference>
<dbReference type="RefSeq" id="XP_022308653.1">
    <property type="nucleotide sequence ID" value="XM_022452945.1"/>
</dbReference>
<name>A0A8B8BZ34_CRAVI</name>
<sequence length="212" mass="24566">MMSCTLHFVVLICLILTCNSTKEKSKESKGDEKWKKKDIRDYSEADLERLFDQWEENDDEELPEDELPEWKREPPKVDLSQLDPDNPEVMLQASKKGRTLMMFATVSGDPTEKETEQITQLWQTSLFNANYEIQRFVVSSNRVIFMIKDGAKAWEIKDFLVTQDRCEEVTIEGKNYPGAAAKNKKEENVASKKPEKSTRKPSKNSVHKNDEL</sequence>
<feature type="chain" id="PRO_5034768511" evidence="8">
    <location>
        <begin position="21"/>
        <end position="212"/>
    </location>
</feature>
<dbReference type="GO" id="GO:0016055">
    <property type="term" value="P:Wnt signaling pathway"/>
    <property type="evidence" value="ECO:0007669"/>
    <property type="project" value="UniProtKB-KW"/>
</dbReference>
<reference evidence="10" key="1">
    <citation type="submission" date="2025-08" db="UniProtKB">
        <authorList>
            <consortium name="RefSeq"/>
        </authorList>
    </citation>
    <scope>IDENTIFICATION</scope>
    <source>
        <tissue evidence="10">Whole sample</tissue>
    </source>
</reference>
<dbReference type="Pfam" id="PF10185">
    <property type="entry name" value="Mesd"/>
    <property type="match status" value="1"/>
</dbReference>
<dbReference type="PANTHER" id="PTHR17600">
    <property type="entry name" value="MESODERM DEVELOPMENT CANDIDATE 2"/>
    <property type="match status" value="1"/>
</dbReference>